<gene>
    <name evidence="6" type="ORF">B9T62_13545</name>
</gene>
<reference evidence="6 7" key="1">
    <citation type="submission" date="2017-06" db="EMBL/GenBank/DDBJ databases">
        <title>Complete genome sequence of Paenibacillus donghaensis KCTC 13049T isolated from East Sea sediment, South Korea.</title>
        <authorList>
            <person name="Jung B.K."/>
            <person name="Hong S.-J."/>
            <person name="Shin J.-H."/>
        </authorList>
    </citation>
    <scope>NUCLEOTIDE SEQUENCE [LARGE SCALE GENOMIC DNA]</scope>
    <source>
        <strain evidence="6 7">KCTC 13049</strain>
    </source>
</reference>
<dbReference type="AlphaFoldDB" id="A0A2Z2KNL1"/>
<dbReference type="KEGG" id="pdh:B9T62_13545"/>
<keyword evidence="7" id="KW-1185">Reference proteome</keyword>
<keyword evidence="2" id="KW-0238">DNA-binding</keyword>
<keyword evidence="1" id="KW-0805">Transcription regulation</keyword>
<dbReference type="InterPro" id="IPR009057">
    <property type="entry name" value="Homeodomain-like_sf"/>
</dbReference>
<evidence type="ECO:0000313" key="7">
    <source>
        <dbReference type="Proteomes" id="UP000249890"/>
    </source>
</evidence>
<dbReference type="PROSITE" id="PS01124">
    <property type="entry name" value="HTH_ARAC_FAMILY_2"/>
    <property type="match status" value="1"/>
</dbReference>
<dbReference type="SUPFAM" id="SSF46689">
    <property type="entry name" value="Homeodomain-like"/>
    <property type="match status" value="2"/>
</dbReference>
<dbReference type="InterPro" id="IPR037923">
    <property type="entry name" value="HTH-like"/>
</dbReference>
<name>A0A2Z2KNL1_9BACL</name>
<evidence type="ECO:0000256" key="4">
    <source>
        <dbReference type="ARBA" id="ARBA00023163"/>
    </source>
</evidence>
<proteinExistence type="predicted"/>
<dbReference type="SMART" id="SM00342">
    <property type="entry name" value="HTH_ARAC"/>
    <property type="match status" value="1"/>
</dbReference>
<accession>A0A2Z2KNL1</accession>
<evidence type="ECO:0000259" key="5">
    <source>
        <dbReference type="PROSITE" id="PS01124"/>
    </source>
</evidence>
<dbReference type="RefSeq" id="WP_087915710.1">
    <property type="nucleotide sequence ID" value="NZ_CP021780.1"/>
</dbReference>
<organism evidence="6 7">
    <name type="scientific">Paenibacillus donghaensis</name>
    <dbReference type="NCBI Taxonomy" id="414771"/>
    <lineage>
        <taxon>Bacteria</taxon>
        <taxon>Bacillati</taxon>
        <taxon>Bacillota</taxon>
        <taxon>Bacilli</taxon>
        <taxon>Bacillales</taxon>
        <taxon>Paenibacillaceae</taxon>
        <taxon>Paenibacillus</taxon>
    </lineage>
</organism>
<dbReference type="InterPro" id="IPR018062">
    <property type="entry name" value="HTH_AraC-typ_CS"/>
</dbReference>
<dbReference type="Pfam" id="PF02311">
    <property type="entry name" value="AraC_binding"/>
    <property type="match status" value="1"/>
</dbReference>
<dbReference type="Proteomes" id="UP000249890">
    <property type="component" value="Chromosome"/>
</dbReference>
<dbReference type="GO" id="GO:0003700">
    <property type="term" value="F:DNA-binding transcription factor activity"/>
    <property type="evidence" value="ECO:0007669"/>
    <property type="project" value="InterPro"/>
</dbReference>
<keyword evidence="4" id="KW-0804">Transcription</keyword>
<dbReference type="CDD" id="cd06986">
    <property type="entry name" value="cupin_MmsR-like_N"/>
    <property type="match status" value="1"/>
</dbReference>
<dbReference type="Gene3D" id="1.10.10.60">
    <property type="entry name" value="Homeodomain-like"/>
    <property type="match status" value="2"/>
</dbReference>
<dbReference type="OrthoDB" id="9813413at2"/>
<dbReference type="InterPro" id="IPR020449">
    <property type="entry name" value="Tscrpt_reg_AraC-type_HTH"/>
</dbReference>
<dbReference type="EMBL" id="CP021780">
    <property type="protein sequence ID" value="ASA21701.1"/>
    <property type="molecule type" value="Genomic_DNA"/>
</dbReference>
<evidence type="ECO:0000313" key="6">
    <source>
        <dbReference type="EMBL" id="ASA21701.1"/>
    </source>
</evidence>
<dbReference type="GO" id="GO:0043565">
    <property type="term" value="F:sequence-specific DNA binding"/>
    <property type="evidence" value="ECO:0007669"/>
    <property type="project" value="InterPro"/>
</dbReference>
<keyword evidence="3" id="KW-0010">Activator</keyword>
<evidence type="ECO:0000256" key="3">
    <source>
        <dbReference type="ARBA" id="ARBA00023159"/>
    </source>
</evidence>
<dbReference type="SUPFAM" id="SSF51215">
    <property type="entry name" value="Regulatory protein AraC"/>
    <property type="match status" value="1"/>
</dbReference>
<dbReference type="Pfam" id="PF12833">
    <property type="entry name" value="HTH_18"/>
    <property type="match status" value="1"/>
</dbReference>
<dbReference type="InterPro" id="IPR018060">
    <property type="entry name" value="HTH_AraC"/>
</dbReference>
<dbReference type="Gene3D" id="2.60.120.280">
    <property type="entry name" value="Regulatory protein AraC"/>
    <property type="match status" value="1"/>
</dbReference>
<protein>
    <submittedName>
        <fullName evidence="6">AraC family transcriptional regulator</fullName>
    </submittedName>
</protein>
<feature type="domain" description="HTH araC/xylS-type" evidence="5">
    <location>
        <begin position="185"/>
        <end position="282"/>
    </location>
</feature>
<sequence>MNPEHYEFMVGFNPQPEERELTVLFSGEGRPIPGHKMGPSVHDYYLIHTVLTGEGHFQSGSLSQTCRAGDTFVIFPGSLFSYQADSSNPWHYAWVALQGEDVQQLFAEVGIIRGRPLQQAANVAELHHLYERIRLSFKQSAYPRLENLEASGWLRLLLCQLGLANAASLPEHSVLLPDVIELQIDQAIRWLSLQFHQQISIDQLASTLGYHRAHLSKVFKQRTGLSPKQYLLKVRMDKAQALLNGPLTIDQVATSVGYNDALYFSRHFRKWCGMSPSEFRSSLR</sequence>
<evidence type="ECO:0000256" key="1">
    <source>
        <dbReference type="ARBA" id="ARBA00023015"/>
    </source>
</evidence>
<dbReference type="PANTHER" id="PTHR46796">
    <property type="entry name" value="HTH-TYPE TRANSCRIPTIONAL ACTIVATOR RHAS-RELATED"/>
    <property type="match status" value="1"/>
</dbReference>
<evidence type="ECO:0000256" key="2">
    <source>
        <dbReference type="ARBA" id="ARBA00023125"/>
    </source>
</evidence>
<dbReference type="InterPro" id="IPR050204">
    <property type="entry name" value="AraC_XylS_family_regulators"/>
</dbReference>
<dbReference type="PRINTS" id="PR00032">
    <property type="entry name" value="HTHARAC"/>
</dbReference>
<dbReference type="PROSITE" id="PS00041">
    <property type="entry name" value="HTH_ARAC_FAMILY_1"/>
    <property type="match status" value="1"/>
</dbReference>
<dbReference type="InterPro" id="IPR003313">
    <property type="entry name" value="AraC-bd"/>
</dbReference>